<organism evidence="1 2">
    <name type="scientific">Paraburkholderia unamae</name>
    <dbReference type="NCBI Taxonomy" id="219649"/>
    <lineage>
        <taxon>Bacteria</taxon>
        <taxon>Pseudomonadati</taxon>
        <taxon>Pseudomonadota</taxon>
        <taxon>Betaproteobacteria</taxon>
        <taxon>Burkholderiales</taxon>
        <taxon>Burkholderiaceae</taxon>
        <taxon>Paraburkholderia</taxon>
    </lineage>
</organism>
<sequence>MPTLNIEGFDGIIPRAGPSRIGADNATIALNVKLQSGELRPWRLPVDVEVPAISSVQGIYNLIGPANATAWLTWNCDVDVVGPPQADGGDYRIYFTGATITPQKTNWSLATTGTATNGYPIKTMPMGLPQPTTAPSCTASSTASPTTAYAYVYTFVNQFGAVQEESAPSPATVVTLASSGATVTVSGFATGQMTTGMGYDPAFINIYRSVAGTSGASYQFVAQIPWAQTSYVDSLTALQLGANLTSTYYTPPPSNLQGLVEMPNGMLAGFTGNQIWFAEPYHPHAWPVVYMQTVEFPIVGLGVFGNSLFVGTTKNPYLLTGLNPSAMTMEKLPIIQACISKRSIQSDQWGVIYASPNGLLAVGPGVQDIVTQSVFTRDEWQALNPASIIGMLYNNMYLGFYASGTNPVQAFVFTRNDRPTLVDLQFPAVAVFQSRTNNNIYAVNQDDNKIYQLDADPVNNTIFQWQSRMYIMPEPCSFGALKVQADWTAIQLAIAEQAAQQAAQQQSQQTWNAAGTNTLGGCLNDVVLDTYTINGSALASVPPVVSNAFVQCIIYGDGVQLFQTNLTSNEPIRLPAGIKCLTWQVFLSGNVSVRKFSMATTVGELRQV</sequence>
<dbReference type="EMBL" id="JAYMRU010000007">
    <property type="protein sequence ID" value="MEM5400874.1"/>
    <property type="molecule type" value="Genomic_DNA"/>
</dbReference>
<accession>A0ACC6RHD5</accession>
<comment type="caution">
    <text evidence="1">The sequence shown here is derived from an EMBL/GenBank/DDBJ whole genome shotgun (WGS) entry which is preliminary data.</text>
</comment>
<gene>
    <name evidence="1" type="ORF">VSR83_12350</name>
</gene>
<reference evidence="1" key="1">
    <citation type="submission" date="2024-01" db="EMBL/GenBank/DDBJ databases">
        <title>The diversity of rhizobia nodulating Mimosa spp. in eleven states of Brazil covering several biomes is determined by host plant, location, and edaphic factors.</title>
        <authorList>
            <person name="Rouws L."/>
            <person name="Barauna A."/>
            <person name="Beukes C."/>
            <person name="De Faria S.M."/>
            <person name="Gross E."/>
            <person name="Dos Reis Junior F.B."/>
            <person name="Simon M."/>
            <person name="Maluk M."/>
            <person name="Odee D.W."/>
            <person name="Kenicer G."/>
            <person name="Young J.P.W."/>
            <person name="Reis V.M."/>
            <person name="Zilli J."/>
            <person name="James E.K."/>
        </authorList>
    </citation>
    <scope>NUCLEOTIDE SEQUENCE</scope>
    <source>
        <strain evidence="1">JPY452</strain>
    </source>
</reference>
<evidence type="ECO:0000313" key="1">
    <source>
        <dbReference type="EMBL" id="MEM5400874.1"/>
    </source>
</evidence>
<dbReference type="Proteomes" id="UP001392318">
    <property type="component" value="Unassembled WGS sequence"/>
</dbReference>
<keyword evidence="2" id="KW-1185">Reference proteome</keyword>
<protein>
    <submittedName>
        <fullName evidence="1">Uncharacterized protein</fullName>
    </submittedName>
</protein>
<proteinExistence type="predicted"/>
<name>A0ACC6RHD5_9BURK</name>
<evidence type="ECO:0000313" key="2">
    <source>
        <dbReference type="Proteomes" id="UP001392318"/>
    </source>
</evidence>